<proteinExistence type="predicted"/>
<reference evidence="4" key="1">
    <citation type="submission" date="2021-02" db="EMBL/GenBank/DDBJ databases">
        <authorList>
            <person name="Nowell W R."/>
        </authorList>
    </citation>
    <scope>NUCLEOTIDE SEQUENCE</scope>
</reference>
<evidence type="ECO:0000313" key="5">
    <source>
        <dbReference type="Proteomes" id="UP000663860"/>
    </source>
</evidence>
<dbReference type="Proteomes" id="UP000663860">
    <property type="component" value="Unassembled WGS sequence"/>
</dbReference>
<dbReference type="Pfam" id="PF00583">
    <property type="entry name" value="Acetyltransf_1"/>
    <property type="match status" value="1"/>
</dbReference>
<keyword evidence="1" id="KW-0808">Transferase</keyword>
<dbReference type="PANTHER" id="PTHR43420">
    <property type="entry name" value="ACETYLTRANSFERASE"/>
    <property type="match status" value="1"/>
</dbReference>
<evidence type="ECO:0000259" key="3">
    <source>
        <dbReference type="PROSITE" id="PS51186"/>
    </source>
</evidence>
<evidence type="ECO:0000256" key="1">
    <source>
        <dbReference type="ARBA" id="ARBA00022679"/>
    </source>
</evidence>
<dbReference type="PANTHER" id="PTHR43420:SF47">
    <property type="entry name" value="N-ACETYLTRANSFERASE DOMAIN-CONTAINING PROTEIN"/>
    <property type="match status" value="1"/>
</dbReference>
<evidence type="ECO:0000313" key="4">
    <source>
        <dbReference type="EMBL" id="CAF0789448.1"/>
    </source>
</evidence>
<name>A0A813RU54_9BILA</name>
<gene>
    <name evidence="4" type="ORF">IZO911_LOCUS6313</name>
</gene>
<accession>A0A813RU54</accession>
<evidence type="ECO:0000256" key="2">
    <source>
        <dbReference type="ARBA" id="ARBA00023315"/>
    </source>
</evidence>
<keyword evidence="2" id="KW-0012">Acyltransferase</keyword>
<dbReference type="PROSITE" id="PS51186">
    <property type="entry name" value="GNAT"/>
    <property type="match status" value="1"/>
</dbReference>
<comment type="caution">
    <text evidence="4">The sequence shown here is derived from an EMBL/GenBank/DDBJ whole genome shotgun (WGS) entry which is preliminary data.</text>
</comment>
<organism evidence="4 5">
    <name type="scientific">Adineta steineri</name>
    <dbReference type="NCBI Taxonomy" id="433720"/>
    <lineage>
        <taxon>Eukaryota</taxon>
        <taxon>Metazoa</taxon>
        <taxon>Spiralia</taxon>
        <taxon>Gnathifera</taxon>
        <taxon>Rotifera</taxon>
        <taxon>Eurotatoria</taxon>
        <taxon>Bdelloidea</taxon>
        <taxon>Adinetida</taxon>
        <taxon>Adinetidae</taxon>
        <taxon>Adineta</taxon>
    </lineage>
</organism>
<dbReference type="CDD" id="cd04301">
    <property type="entry name" value="NAT_SF"/>
    <property type="match status" value="1"/>
</dbReference>
<dbReference type="InterPro" id="IPR016181">
    <property type="entry name" value="Acyl_CoA_acyltransferase"/>
</dbReference>
<dbReference type="Gene3D" id="3.40.630.30">
    <property type="match status" value="1"/>
</dbReference>
<sequence>MDNRFILRRAIDTDNVTLAELNQQTFIEAYVEDLAIPFSEEQLQSYFRTSVSPQYFAKKIADSQQSIWVVEDKTSDELVAFANVGRCEIFHPDSRIDEDGEIYRLYVRRNYQGYGLGRWLMNVILSWFEEQYPRRPIWLGVWIGNLKAQNLYKHYNFYIVGDREFDVGGYKCHSKIMRRDSFSS</sequence>
<dbReference type="GO" id="GO:0016747">
    <property type="term" value="F:acyltransferase activity, transferring groups other than amino-acyl groups"/>
    <property type="evidence" value="ECO:0007669"/>
    <property type="project" value="InterPro"/>
</dbReference>
<protein>
    <recommendedName>
        <fullName evidence="3">N-acetyltransferase domain-containing protein</fullName>
    </recommendedName>
</protein>
<dbReference type="EMBL" id="CAJNOE010000039">
    <property type="protein sequence ID" value="CAF0789448.1"/>
    <property type="molecule type" value="Genomic_DNA"/>
</dbReference>
<dbReference type="InterPro" id="IPR000182">
    <property type="entry name" value="GNAT_dom"/>
</dbReference>
<dbReference type="SUPFAM" id="SSF55729">
    <property type="entry name" value="Acyl-CoA N-acyltransferases (Nat)"/>
    <property type="match status" value="1"/>
</dbReference>
<feature type="domain" description="N-acetyltransferase" evidence="3">
    <location>
        <begin position="5"/>
        <end position="180"/>
    </location>
</feature>
<dbReference type="AlphaFoldDB" id="A0A813RU54"/>
<dbReference type="InterPro" id="IPR050680">
    <property type="entry name" value="YpeA/RimI_acetyltransf"/>
</dbReference>